<evidence type="ECO:0000313" key="15">
    <source>
        <dbReference type="Proteomes" id="UP000633136"/>
    </source>
</evidence>
<dbReference type="Proteomes" id="UP000633136">
    <property type="component" value="Unassembled WGS sequence"/>
</dbReference>
<proteinExistence type="inferred from homology"/>
<evidence type="ECO:0000256" key="2">
    <source>
        <dbReference type="ARBA" id="ARBA00004948"/>
    </source>
</evidence>
<name>A0A917APD2_9MICC</name>
<keyword evidence="12" id="KW-0732">Signal</keyword>
<evidence type="ECO:0000256" key="5">
    <source>
        <dbReference type="ARBA" id="ARBA00022679"/>
    </source>
</evidence>
<reference evidence="14" key="2">
    <citation type="submission" date="2020-09" db="EMBL/GenBank/DDBJ databases">
        <authorList>
            <person name="Sun Q."/>
            <person name="Zhou Y."/>
        </authorList>
    </citation>
    <scope>NUCLEOTIDE SEQUENCE</scope>
    <source>
        <strain evidence="14">CGMCC 1.15388</strain>
    </source>
</reference>
<comment type="catalytic activity">
    <reaction evidence="11">
        <text>N(6)-(pyridoxal phosphate)-L-lysyl-[4-amino-5-hydroxymethyl-2-methylpyrimidine phosphate synthase] + L-histidyl-[4-amino-5-hydroxymethyl-2-methylpyrimidine phosphate synthase] + 2 Fe(3+) + 4 H2O = L-lysyl-[4-amino-5-hydroxymethyl-2-methylpyrimidine phosphate synthase] + (2S)-2-amino-5-hydroxy-4-oxopentanoyl-[4-amino-5-hydroxymethyl-2-methylpyrimidine phosphate synthase] + 4-amino-2-methyl-5-(phosphooxymethyl)pyrimidine + 3-oxopropanoate + 2 Fe(2+) + 2 H(+)</text>
        <dbReference type="Rhea" id="RHEA:65756"/>
        <dbReference type="Rhea" id="RHEA-COMP:16892"/>
        <dbReference type="Rhea" id="RHEA-COMP:16893"/>
        <dbReference type="Rhea" id="RHEA-COMP:16894"/>
        <dbReference type="Rhea" id="RHEA-COMP:16895"/>
        <dbReference type="ChEBI" id="CHEBI:15377"/>
        <dbReference type="ChEBI" id="CHEBI:15378"/>
        <dbReference type="ChEBI" id="CHEBI:29033"/>
        <dbReference type="ChEBI" id="CHEBI:29034"/>
        <dbReference type="ChEBI" id="CHEBI:29969"/>
        <dbReference type="ChEBI" id="CHEBI:29979"/>
        <dbReference type="ChEBI" id="CHEBI:33190"/>
        <dbReference type="ChEBI" id="CHEBI:58354"/>
        <dbReference type="ChEBI" id="CHEBI:143915"/>
        <dbReference type="ChEBI" id="CHEBI:157692"/>
    </reaction>
    <physiologicalReaction direction="left-to-right" evidence="11">
        <dbReference type="Rhea" id="RHEA:65757"/>
    </physiologicalReaction>
</comment>
<dbReference type="InterPro" id="IPR027939">
    <property type="entry name" value="NMT1/THI5"/>
</dbReference>
<dbReference type="GO" id="GO:0016740">
    <property type="term" value="F:transferase activity"/>
    <property type="evidence" value="ECO:0007669"/>
    <property type="project" value="UniProtKB-KW"/>
</dbReference>
<keyword evidence="6" id="KW-0479">Metal-binding</keyword>
<dbReference type="Pfam" id="PF09084">
    <property type="entry name" value="NMT1"/>
    <property type="match status" value="1"/>
</dbReference>
<keyword evidence="8" id="KW-0784">Thiamine biosynthesis</keyword>
<comment type="subunit">
    <text evidence="4">Homodimer.</text>
</comment>
<evidence type="ECO:0000256" key="8">
    <source>
        <dbReference type="ARBA" id="ARBA00022977"/>
    </source>
</evidence>
<organism evidence="14 15">
    <name type="scientific">Nesterenkonia cremea</name>
    <dbReference type="NCBI Taxonomy" id="1882340"/>
    <lineage>
        <taxon>Bacteria</taxon>
        <taxon>Bacillati</taxon>
        <taxon>Actinomycetota</taxon>
        <taxon>Actinomycetes</taxon>
        <taxon>Micrococcales</taxon>
        <taxon>Micrococcaceae</taxon>
        <taxon>Nesterenkonia</taxon>
    </lineage>
</organism>
<dbReference type="Gene3D" id="3.40.190.10">
    <property type="entry name" value="Periplasmic binding protein-like II"/>
    <property type="match status" value="2"/>
</dbReference>
<comment type="caution">
    <text evidence="14">The sequence shown here is derived from an EMBL/GenBank/DDBJ whole genome shotgun (WGS) entry which is preliminary data.</text>
</comment>
<evidence type="ECO:0000256" key="4">
    <source>
        <dbReference type="ARBA" id="ARBA00011738"/>
    </source>
</evidence>
<dbReference type="RefSeq" id="WP_188683417.1">
    <property type="nucleotide sequence ID" value="NZ_BMIS01000003.1"/>
</dbReference>
<dbReference type="PANTHER" id="PTHR31528:SF1">
    <property type="entry name" value="4-AMINO-5-HYDROXYMETHYL-2-METHYLPYRIMIDINE PHOSPHATE SYNTHASE THI11-RELATED"/>
    <property type="match status" value="1"/>
</dbReference>
<dbReference type="PROSITE" id="PS51257">
    <property type="entry name" value="PROKAR_LIPOPROTEIN"/>
    <property type="match status" value="1"/>
</dbReference>
<protein>
    <recommendedName>
        <fullName evidence="10">Thiamine pyrimidine synthase</fullName>
    </recommendedName>
</protein>
<evidence type="ECO:0000256" key="10">
    <source>
        <dbReference type="ARBA" id="ARBA00033171"/>
    </source>
</evidence>
<evidence type="ECO:0000256" key="7">
    <source>
        <dbReference type="ARBA" id="ARBA00022898"/>
    </source>
</evidence>
<keyword evidence="9" id="KW-0408">Iron</keyword>
<feature type="chain" id="PRO_5037401694" description="Thiamine pyrimidine synthase" evidence="12">
    <location>
        <begin position="31"/>
        <end position="349"/>
    </location>
</feature>
<dbReference type="GO" id="GO:0046872">
    <property type="term" value="F:metal ion binding"/>
    <property type="evidence" value="ECO:0007669"/>
    <property type="project" value="UniProtKB-KW"/>
</dbReference>
<comment type="pathway">
    <text evidence="2">Cofactor biosynthesis; thiamine diphosphate biosynthesis.</text>
</comment>
<keyword evidence="15" id="KW-1185">Reference proteome</keyword>
<dbReference type="InterPro" id="IPR015168">
    <property type="entry name" value="SsuA/THI5"/>
</dbReference>
<gene>
    <name evidence="14" type="ORF">GCM10011401_10730</name>
</gene>
<dbReference type="AlphaFoldDB" id="A0A917APD2"/>
<reference evidence="14" key="1">
    <citation type="journal article" date="2014" name="Int. J. Syst. Evol. Microbiol.">
        <title>Complete genome sequence of Corynebacterium casei LMG S-19264T (=DSM 44701T), isolated from a smear-ripened cheese.</title>
        <authorList>
            <consortium name="US DOE Joint Genome Institute (JGI-PGF)"/>
            <person name="Walter F."/>
            <person name="Albersmeier A."/>
            <person name="Kalinowski J."/>
            <person name="Ruckert C."/>
        </authorList>
    </citation>
    <scope>NUCLEOTIDE SEQUENCE</scope>
    <source>
        <strain evidence="14">CGMCC 1.15388</strain>
    </source>
</reference>
<dbReference type="SUPFAM" id="SSF53850">
    <property type="entry name" value="Periplasmic binding protein-like II"/>
    <property type="match status" value="1"/>
</dbReference>
<evidence type="ECO:0000256" key="12">
    <source>
        <dbReference type="SAM" id="SignalP"/>
    </source>
</evidence>
<evidence type="ECO:0000256" key="3">
    <source>
        <dbReference type="ARBA" id="ARBA00009406"/>
    </source>
</evidence>
<keyword evidence="7" id="KW-0663">Pyridoxal phosphate</keyword>
<evidence type="ECO:0000256" key="9">
    <source>
        <dbReference type="ARBA" id="ARBA00023004"/>
    </source>
</evidence>
<dbReference type="GO" id="GO:0009228">
    <property type="term" value="P:thiamine biosynthetic process"/>
    <property type="evidence" value="ECO:0007669"/>
    <property type="project" value="UniProtKB-KW"/>
</dbReference>
<evidence type="ECO:0000256" key="11">
    <source>
        <dbReference type="ARBA" id="ARBA00048179"/>
    </source>
</evidence>
<dbReference type="PANTHER" id="PTHR31528">
    <property type="entry name" value="4-AMINO-5-HYDROXYMETHYL-2-METHYLPYRIMIDINE PHOSPHATE SYNTHASE THI11-RELATED"/>
    <property type="match status" value="1"/>
</dbReference>
<comment type="similarity">
    <text evidence="3">Belongs to the NMT1/THI5 family.</text>
</comment>
<evidence type="ECO:0000256" key="6">
    <source>
        <dbReference type="ARBA" id="ARBA00022723"/>
    </source>
</evidence>
<evidence type="ECO:0000256" key="1">
    <source>
        <dbReference type="ARBA" id="ARBA00003469"/>
    </source>
</evidence>
<feature type="domain" description="SsuA/THI5-like" evidence="13">
    <location>
        <begin position="51"/>
        <end position="259"/>
    </location>
</feature>
<feature type="signal peptide" evidence="12">
    <location>
        <begin position="1"/>
        <end position="30"/>
    </location>
</feature>
<keyword evidence="5" id="KW-0808">Transferase</keyword>
<evidence type="ECO:0000259" key="13">
    <source>
        <dbReference type="Pfam" id="PF09084"/>
    </source>
</evidence>
<accession>A0A917APD2</accession>
<evidence type="ECO:0000313" key="14">
    <source>
        <dbReference type="EMBL" id="GGE65344.1"/>
    </source>
</evidence>
<comment type="function">
    <text evidence="1">Responsible for the formation of the pyrimidine heterocycle in the thiamine biosynthesis pathway. Catalyzes the formation of hydroxymethylpyrimidine phosphate (HMP-P) from histidine and pyridoxal phosphate (PLP). The protein uses PLP and the active site histidine to form HMP-P, generating an inactive enzyme. The enzyme can only undergo a single turnover, which suggests it is a suicide enzyme.</text>
</comment>
<dbReference type="EMBL" id="BMIS01000003">
    <property type="protein sequence ID" value="GGE65344.1"/>
    <property type="molecule type" value="Genomic_DNA"/>
</dbReference>
<sequence>MRKTTTPQRLFASAGALGLLALTACGNGDADGEDQDFGALDVPLSWLHTAEFGGLYMAADNGHFEEAGFDSVNLTPGGPSATPSAIQVATGQGTVGMSNPLSIGSTIAEEGDDAPLKIVGSVFQQNAYTIITKSDNAATSPEELEGLSIGVPPANEPVFYAFLEANGLTEDDVEVVSIQGDAQPFLADEIDAYLGYATNELISMELDGEEVESLMFDENGLPFAGGSIVVTEEAIEEDRELIKAFLEASIRGWHDALEDHEAVAETTVEDHAADQNLDFEHQQVTSEEQAELITDEWTQEHGLFTMSDELVDDTLAAIDAVGYDVPDDLFDLTLLEEVYEENPDLVEHP</sequence>